<feature type="region of interest" description="Disordered" evidence="3">
    <location>
        <begin position="140"/>
        <end position="217"/>
    </location>
</feature>
<dbReference type="SUPFAM" id="SSF49764">
    <property type="entry name" value="HSP20-like chaperones"/>
    <property type="match status" value="1"/>
</dbReference>
<protein>
    <submittedName>
        <fullName evidence="5">Hsp20/alpha crystallin family protein</fullName>
    </submittedName>
</protein>
<reference evidence="5 6" key="1">
    <citation type="submission" date="2024-09" db="EMBL/GenBank/DDBJ databases">
        <authorList>
            <person name="Sun Q."/>
            <person name="Mori K."/>
        </authorList>
    </citation>
    <scope>NUCLEOTIDE SEQUENCE [LARGE SCALE GENOMIC DNA]</scope>
    <source>
        <strain evidence="5 6">CCM 7468</strain>
    </source>
</reference>
<keyword evidence="6" id="KW-1185">Reference proteome</keyword>
<evidence type="ECO:0000256" key="2">
    <source>
        <dbReference type="RuleBase" id="RU003616"/>
    </source>
</evidence>
<dbReference type="InterPro" id="IPR008978">
    <property type="entry name" value="HSP20-like_chaperone"/>
</dbReference>
<proteinExistence type="inferred from homology"/>
<name>A0ABV6IU47_9PROT</name>
<dbReference type="EMBL" id="JBHLVZ010000048">
    <property type="protein sequence ID" value="MFC0387141.1"/>
    <property type="molecule type" value="Genomic_DNA"/>
</dbReference>
<dbReference type="InterPro" id="IPR002068">
    <property type="entry name" value="A-crystallin/Hsp20_dom"/>
</dbReference>
<accession>A0ABV6IU47</accession>
<evidence type="ECO:0000313" key="6">
    <source>
        <dbReference type="Proteomes" id="UP001589789"/>
    </source>
</evidence>
<feature type="domain" description="SHSP" evidence="4">
    <location>
        <begin position="44"/>
        <end position="157"/>
    </location>
</feature>
<sequence>MVSRLFGPSLVPQGSDPLGFLQREVNRAFDEVFRGFPAAVRGAAGMGGFAPTLDVREAEGGLEIAAELPGMSEDDVELRLEGDLLTLSGEKKEERTREDAGLHLTERSFGRFQRSFRLPYSPDPSGVRAEFDRGVLRIALPRPQQQKSGGRIQIQPARGSGSGEGVASAGTGTGGTSVPANANGAPPSAGASAPEQPQATGGQPSGAAGNSRPPDRG</sequence>
<dbReference type="PROSITE" id="PS01031">
    <property type="entry name" value="SHSP"/>
    <property type="match status" value="1"/>
</dbReference>
<dbReference type="Gene3D" id="2.60.40.790">
    <property type="match status" value="1"/>
</dbReference>
<comment type="caution">
    <text evidence="5">The sequence shown here is derived from an EMBL/GenBank/DDBJ whole genome shotgun (WGS) entry which is preliminary data.</text>
</comment>
<dbReference type="PANTHER" id="PTHR11527">
    <property type="entry name" value="HEAT-SHOCK PROTEIN 20 FAMILY MEMBER"/>
    <property type="match status" value="1"/>
</dbReference>
<gene>
    <name evidence="5" type="ORF">ACFFIC_16515</name>
</gene>
<evidence type="ECO:0000259" key="4">
    <source>
        <dbReference type="PROSITE" id="PS01031"/>
    </source>
</evidence>
<evidence type="ECO:0000313" key="5">
    <source>
        <dbReference type="EMBL" id="MFC0387141.1"/>
    </source>
</evidence>
<organism evidence="5 6">
    <name type="scientific">Muricoccus vinaceus</name>
    <dbReference type="NCBI Taxonomy" id="424704"/>
    <lineage>
        <taxon>Bacteria</taxon>
        <taxon>Pseudomonadati</taxon>
        <taxon>Pseudomonadota</taxon>
        <taxon>Alphaproteobacteria</taxon>
        <taxon>Acetobacterales</taxon>
        <taxon>Roseomonadaceae</taxon>
        <taxon>Muricoccus</taxon>
    </lineage>
</organism>
<comment type="similarity">
    <text evidence="1 2">Belongs to the small heat shock protein (HSP20) family.</text>
</comment>
<dbReference type="Proteomes" id="UP001589789">
    <property type="component" value="Unassembled WGS sequence"/>
</dbReference>
<evidence type="ECO:0000256" key="1">
    <source>
        <dbReference type="PROSITE-ProRule" id="PRU00285"/>
    </source>
</evidence>
<dbReference type="CDD" id="cd06464">
    <property type="entry name" value="ACD_sHsps-like"/>
    <property type="match status" value="1"/>
</dbReference>
<dbReference type="Pfam" id="PF00011">
    <property type="entry name" value="HSP20"/>
    <property type="match status" value="1"/>
</dbReference>
<evidence type="ECO:0000256" key="3">
    <source>
        <dbReference type="SAM" id="MobiDB-lite"/>
    </source>
</evidence>
<dbReference type="RefSeq" id="WP_377052299.1">
    <property type="nucleotide sequence ID" value="NZ_JBHLVZ010000048.1"/>
</dbReference>
<feature type="compositionally biased region" description="Low complexity" evidence="3">
    <location>
        <begin position="165"/>
        <end position="199"/>
    </location>
</feature>
<dbReference type="InterPro" id="IPR031107">
    <property type="entry name" value="Small_HSP"/>
</dbReference>